<evidence type="ECO:0000256" key="1">
    <source>
        <dbReference type="ARBA" id="ARBA00022490"/>
    </source>
</evidence>
<dbReference type="Gene3D" id="2.30.130.10">
    <property type="entry name" value="PUA domain"/>
    <property type="match status" value="1"/>
</dbReference>
<dbReference type="InterPro" id="IPR001048">
    <property type="entry name" value="Asp/Glu/Uridylate_kinase"/>
</dbReference>
<dbReference type="NCBIfam" id="TIGR01027">
    <property type="entry name" value="proB"/>
    <property type="match status" value="1"/>
</dbReference>
<dbReference type="InterPro" id="IPR005715">
    <property type="entry name" value="Glu_5kinase/COase_Synthase"/>
</dbReference>
<gene>
    <name evidence="8 10" type="primary">proB</name>
    <name evidence="10" type="ORF">SOO65_10335</name>
</gene>
<keyword evidence="6 8" id="KW-0418">Kinase</keyword>
<accession>A0AAX4HV73</accession>
<evidence type="ECO:0000256" key="3">
    <source>
        <dbReference type="ARBA" id="ARBA00022650"/>
    </source>
</evidence>
<evidence type="ECO:0000256" key="2">
    <source>
        <dbReference type="ARBA" id="ARBA00022605"/>
    </source>
</evidence>
<dbReference type="InterPro" id="IPR036974">
    <property type="entry name" value="PUA_sf"/>
</dbReference>
<comment type="pathway">
    <text evidence="8">Amino-acid biosynthesis; L-proline biosynthesis; L-glutamate 5-semialdehyde from L-glutamate: step 1/2.</text>
</comment>
<keyword evidence="5 8" id="KW-0547">Nucleotide-binding</keyword>
<dbReference type="AlphaFoldDB" id="A0AAX4HV73"/>
<dbReference type="HAMAP" id="MF_00456">
    <property type="entry name" value="ProB"/>
    <property type="match status" value="1"/>
</dbReference>
<reference evidence="10 11" key="1">
    <citation type="submission" date="2023-11" db="EMBL/GenBank/DDBJ databases">
        <title>Peredibacter starrii A3.12.</title>
        <authorList>
            <person name="Mitchell R.J."/>
        </authorList>
    </citation>
    <scope>NUCLEOTIDE SEQUENCE [LARGE SCALE GENOMIC DNA]</scope>
    <source>
        <strain evidence="10 11">A3.12</strain>
    </source>
</reference>
<dbReference type="GO" id="GO:0055129">
    <property type="term" value="P:L-proline biosynthetic process"/>
    <property type="evidence" value="ECO:0007669"/>
    <property type="project" value="UniProtKB-UniRule"/>
</dbReference>
<feature type="domain" description="PUA" evidence="9">
    <location>
        <begin position="274"/>
        <end position="352"/>
    </location>
</feature>
<feature type="binding site" evidence="8">
    <location>
        <position position="148"/>
    </location>
    <ligand>
        <name>substrate</name>
    </ligand>
</feature>
<evidence type="ECO:0000256" key="8">
    <source>
        <dbReference type="HAMAP-Rule" id="MF_00456"/>
    </source>
</evidence>
<keyword evidence="11" id="KW-1185">Reference proteome</keyword>
<dbReference type="Gene3D" id="3.40.1160.10">
    <property type="entry name" value="Acetylglutamate kinase-like"/>
    <property type="match status" value="1"/>
</dbReference>
<dbReference type="GO" id="GO:0003723">
    <property type="term" value="F:RNA binding"/>
    <property type="evidence" value="ECO:0007669"/>
    <property type="project" value="InterPro"/>
</dbReference>
<dbReference type="InterPro" id="IPR015947">
    <property type="entry name" value="PUA-like_sf"/>
</dbReference>
<keyword evidence="4 8" id="KW-0808">Transferase</keyword>
<feature type="binding site" evidence="8">
    <location>
        <position position="136"/>
    </location>
    <ligand>
        <name>substrate</name>
    </ligand>
</feature>
<comment type="catalytic activity">
    <reaction evidence="8">
        <text>L-glutamate + ATP = L-glutamyl 5-phosphate + ADP</text>
        <dbReference type="Rhea" id="RHEA:14877"/>
        <dbReference type="ChEBI" id="CHEBI:29985"/>
        <dbReference type="ChEBI" id="CHEBI:30616"/>
        <dbReference type="ChEBI" id="CHEBI:58274"/>
        <dbReference type="ChEBI" id="CHEBI:456216"/>
        <dbReference type="EC" id="2.7.2.11"/>
    </reaction>
</comment>
<dbReference type="FunFam" id="3.40.1160.10:FF:000006">
    <property type="entry name" value="Glutamate 5-kinase"/>
    <property type="match status" value="1"/>
</dbReference>
<organism evidence="10 11">
    <name type="scientific">Peredibacter starrii</name>
    <dbReference type="NCBI Taxonomy" id="28202"/>
    <lineage>
        <taxon>Bacteria</taxon>
        <taxon>Pseudomonadati</taxon>
        <taxon>Bdellovibrionota</taxon>
        <taxon>Bacteriovoracia</taxon>
        <taxon>Bacteriovoracales</taxon>
        <taxon>Bacteriovoracaceae</taxon>
        <taxon>Peredibacter</taxon>
    </lineage>
</organism>
<evidence type="ECO:0000256" key="4">
    <source>
        <dbReference type="ARBA" id="ARBA00022679"/>
    </source>
</evidence>
<dbReference type="Pfam" id="PF00696">
    <property type="entry name" value="AA_kinase"/>
    <property type="match status" value="1"/>
</dbReference>
<dbReference type="EMBL" id="CP139487">
    <property type="protein sequence ID" value="WPU67151.1"/>
    <property type="molecule type" value="Genomic_DNA"/>
</dbReference>
<comment type="caution">
    <text evidence="8">Lacks conserved residue(s) required for the propagation of feature annotation.</text>
</comment>
<dbReference type="InterPro" id="IPR001057">
    <property type="entry name" value="Glu/AcGlu_kinase"/>
</dbReference>
<keyword evidence="1 8" id="KW-0963">Cytoplasm</keyword>
<keyword evidence="3 8" id="KW-0641">Proline biosynthesis</keyword>
<dbReference type="PANTHER" id="PTHR43654">
    <property type="entry name" value="GLUTAMATE 5-KINASE"/>
    <property type="match status" value="1"/>
</dbReference>
<feature type="binding site" evidence="8">
    <location>
        <position position="48"/>
    </location>
    <ligand>
        <name>substrate</name>
    </ligand>
</feature>
<dbReference type="GO" id="GO:0004349">
    <property type="term" value="F:glutamate 5-kinase activity"/>
    <property type="evidence" value="ECO:0007669"/>
    <property type="project" value="UniProtKB-UniRule"/>
</dbReference>
<evidence type="ECO:0000256" key="6">
    <source>
        <dbReference type="ARBA" id="ARBA00022777"/>
    </source>
</evidence>
<dbReference type="SUPFAM" id="SSF53633">
    <property type="entry name" value="Carbamate kinase-like"/>
    <property type="match status" value="1"/>
</dbReference>
<dbReference type="RefSeq" id="WP_321400060.1">
    <property type="nucleotide sequence ID" value="NZ_CP139487.1"/>
</dbReference>
<evidence type="ECO:0000256" key="5">
    <source>
        <dbReference type="ARBA" id="ARBA00022741"/>
    </source>
</evidence>
<dbReference type="PROSITE" id="PS50890">
    <property type="entry name" value="PUA"/>
    <property type="match status" value="1"/>
</dbReference>
<evidence type="ECO:0000259" key="9">
    <source>
        <dbReference type="SMART" id="SM00359"/>
    </source>
</evidence>
<dbReference type="InterPro" id="IPR002478">
    <property type="entry name" value="PUA"/>
</dbReference>
<sequence>MKTRVVIKVGSLAVTDETGGVSYSKIEAIVNELQNLKTKGYAPILVSSGAINSGRSFVKRPEEKKMMISFQQAAAAIGQPLLMKAYVDALTHHKSHCAQILVTHEDFKERKRFLNIRNTINRLIENDILPIVNENDTVSYEEITVGDNDQLAVMITEATDAEKLILLTEADGLFNKNPKEADAKRFDEVDFKDDFSGVKFAAKTSVGRGGMDTKIKAVRKLTPIGVDVIIGTFLIDNPLTRLLERKGGTLFKGNPEKQTSRRKTWLSTVVKNDAWIVVDEGCSLALQKSTTSLLPIGIKKVHGVFKRGDVIQVKHKNKTIAVGISEFDFKEMDMVKGKKSVEIGTLIENAPSKVAIHKDNLLIKTDH</sequence>
<comment type="subcellular location">
    <subcellularLocation>
        <location evidence="8">Cytoplasm</location>
    </subcellularLocation>
</comment>
<dbReference type="PRINTS" id="PR00474">
    <property type="entry name" value="GLU5KINASE"/>
</dbReference>
<dbReference type="CDD" id="cd04242">
    <property type="entry name" value="AAK_G5K_ProB"/>
    <property type="match status" value="1"/>
</dbReference>
<dbReference type="SUPFAM" id="SSF88697">
    <property type="entry name" value="PUA domain-like"/>
    <property type="match status" value="1"/>
</dbReference>
<dbReference type="InterPro" id="IPR036393">
    <property type="entry name" value="AceGlu_kinase-like_sf"/>
</dbReference>
<dbReference type="PIRSF" id="PIRSF000729">
    <property type="entry name" value="GK"/>
    <property type="match status" value="1"/>
</dbReference>
<keyword evidence="2 8" id="KW-0028">Amino-acid biosynthesis</keyword>
<comment type="function">
    <text evidence="8">Catalyzes the transfer of a phosphate group to glutamate to form L-glutamate 5-phosphate.</text>
</comment>
<dbReference type="GO" id="GO:0005524">
    <property type="term" value="F:ATP binding"/>
    <property type="evidence" value="ECO:0007669"/>
    <property type="project" value="UniProtKB-KW"/>
</dbReference>
<dbReference type="GO" id="GO:0005829">
    <property type="term" value="C:cytosol"/>
    <property type="evidence" value="ECO:0007669"/>
    <property type="project" value="TreeGrafter"/>
</dbReference>
<keyword evidence="7 8" id="KW-0067">ATP-binding</keyword>
<dbReference type="Proteomes" id="UP001324634">
    <property type="component" value="Chromosome"/>
</dbReference>
<proteinExistence type="inferred from homology"/>
<dbReference type="KEGG" id="psti:SOO65_10335"/>
<dbReference type="Pfam" id="PF01472">
    <property type="entry name" value="PUA"/>
    <property type="match status" value="1"/>
</dbReference>
<dbReference type="PANTHER" id="PTHR43654:SF1">
    <property type="entry name" value="ISOPENTENYL PHOSPHATE KINASE"/>
    <property type="match status" value="1"/>
</dbReference>
<comment type="similarity">
    <text evidence="8">Belongs to the glutamate 5-kinase family.</text>
</comment>
<name>A0AAX4HV73_9BACT</name>
<protein>
    <recommendedName>
        <fullName evidence="8">Glutamate 5-kinase</fullName>
        <ecNumber evidence="8">2.7.2.11</ecNumber>
    </recommendedName>
    <alternativeName>
        <fullName evidence="8">Gamma-glutamyl kinase</fullName>
        <shortName evidence="8">GK</shortName>
    </alternativeName>
</protein>
<dbReference type="InterPro" id="IPR041739">
    <property type="entry name" value="G5K_ProB"/>
</dbReference>
<dbReference type="CDD" id="cd21157">
    <property type="entry name" value="PUA_G5K"/>
    <property type="match status" value="1"/>
</dbReference>
<dbReference type="SMART" id="SM00359">
    <property type="entry name" value="PUA"/>
    <property type="match status" value="1"/>
</dbReference>
<feature type="binding site" evidence="8">
    <location>
        <position position="8"/>
    </location>
    <ligand>
        <name>ATP</name>
        <dbReference type="ChEBI" id="CHEBI:30616"/>
    </ligand>
</feature>
<evidence type="ECO:0000313" key="11">
    <source>
        <dbReference type="Proteomes" id="UP001324634"/>
    </source>
</evidence>
<dbReference type="EC" id="2.7.2.11" evidence="8"/>
<dbReference type="InterPro" id="IPR011529">
    <property type="entry name" value="Glu_5kinase"/>
</dbReference>
<evidence type="ECO:0000313" key="10">
    <source>
        <dbReference type="EMBL" id="WPU67151.1"/>
    </source>
</evidence>
<evidence type="ECO:0000256" key="7">
    <source>
        <dbReference type="ARBA" id="ARBA00022840"/>
    </source>
</evidence>